<dbReference type="InterPro" id="IPR029006">
    <property type="entry name" value="ADF-H/Gelsolin-like_dom_sf"/>
</dbReference>
<dbReference type="PANTHER" id="PTHR11249:SF2">
    <property type="entry name" value="GLIA MATURATION FACTOR"/>
    <property type="match status" value="1"/>
</dbReference>
<evidence type="ECO:0000313" key="8">
    <source>
        <dbReference type="EnsemblMetazoa" id="SMAR005689-PA"/>
    </source>
</evidence>
<dbReference type="STRING" id="126957.T1IWW3"/>
<evidence type="ECO:0000256" key="1">
    <source>
        <dbReference type="ARBA" id="ARBA00004123"/>
    </source>
</evidence>
<dbReference type="GO" id="GO:0034316">
    <property type="term" value="P:negative regulation of Arp2/3 complex-mediated actin nucleation"/>
    <property type="evidence" value="ECO:0007669"/>
    <property type="project" value="TreeGrafter"/>
</dbReference>
<keyword evidence="5" id="KW-0539">Nucleus</keyword>
<dbReference type="Pfam" id="PF00241">
    <property type="entry name" value="Cofilin_ADF"/>
    <property type="match status" value="1"/>
</dbReference>
<dbReference type="GO" id="GO:0071933">
    <property type="term" value="F:Arp2/3 complex binding"/>
    <property type="evidence" value="ECO:0007669"/>
    <property type="project" value="InterPro"/>
</dbReference>
<dbReference type="InterPro" id="IPR002108">
    <property type="entry name" value="ADF-H"/>
</dbReference>
<reference evidence="8" key="2">
    <citation type="submission" date="2015-02" db="UniProtKB">
        <authorList>
            <consortium name="EnsemblMetazoa"/>
        </authorList>
    </citation>
    <scope>IDENTIFICATION</scope>
</reference>
<dbReference type="eggNOG" id="KOG1736">
    <property type="taxonomic scope" value="Eukaryota"/>
</dbReference>
<evidence type="ECO:0000256" key="5">
    <source>
        <dbReference type="ARBA" id="ARBA00023242"/>
    </source>
</evidence>
<evidence type="ECO:0000256" key="4">
    <source>
        <dbReference type="ARBA" id="ARBA00022490"/>
    </source>
</evidence>
<accession>T1IWW3</accession>
<dbReference type="SUPFAM" id="SSF55753">
    <property type="entry name" value="Actin depolymerizing proteins"/>
    <property type="match status" value="1"/>
</dbReference>
<proteinExistence type="inferred from homology"/>
<evidence type="ECO:0000259" key="7">
    <source>
        <dbReference type="PROSITE" id="PS51263"/>
    </source>
</evidence>
<comment type="subcellular location">
    <subcellularLocation>
        <location evidence="2">Cytoplasm</location>
    </subcellularLocation>
    <subcellularLocation>
        <location evidence="1">Nucleus</location>
    </subcellularLocation>
</comment>
<dbReference type="EnsemblMetazoa" id="SMAR005689-RA">
    <property type="protein sequence ID" value="SMAR005689-PA"/>
    <property type="gene ID" value="SMAR005689"/>
</dbReference>
<dbReference type="HOGENOM" id="CLU_087056_1_0_1"/>
<protein>
    <recommendedName>
        <fullName evidence="7">ADF-H domain-containing protein</fullName>
    </recommendedName>
</protein>
<dbReference type="PIRSF" id="PIRSF001788">
    <property type="entry name" value="GMF-beta"/>
    <property type="match status" value="1"/>
</dbReference>
<evidence type="ECO:0000256" key="2">
    <source>
        <dbReference type="ARBA" id="ARBA00004496"/>
    </source>
</evidence>
<evidence type="ECO:0000256" key="6">
    <source>
        <dbReference type="PIRNR" id="PIRNR001788"/>
    </source>
</evidence>
<dbReference type="Gene3D" id="3.40.20.10">
    <property type="entry name" value="Severin"/>
    <property type="match status" value="1"/>
</dbReference>
<reference evidence="9" key="1">
    <citation type="submission" date="2011-05" db="EMBL/GenBank/DDBJ databases">
        <authorList>
            <person name="Richards S.R."/>
            <person name="Qu J."/>
            <person name="Jiang H."/>
            <person name="Jhangiani S.N."/>
            <person name="Agravi P."/>
            <person name="Goodspeed R."/>
            <person name="Gross S."/>
            <person name="Mandapat C."/>
            <person name="Jackson L."/>
            <person name="Mathew T."/>
            <person name="Pu L."/>
            <person name="Thornton R."/>
            <person name="Saada N."/>
            <person name="Wilczek-Boney K.B."/>
            <person name="Lee S."/>
            <person name="Kovar C."/>
            <person name="Wu Y."/>
            <person name="Scherer S.E."/>
            <person name="Worley K.C."/>
            <person name="Muzny D.M."/>
            <person name="Gibbs R."/>
        </authorList>
    </citation>
    <scope>NUCLEOTIDE SEQUENCE</scope>
    <source>
        <strain evidence="9">Brora</strain>
    </source>
</reference>
<organism evidence="8 9">
    <name type="scientific">Strigamia maritima</name>
    <name type="common">European centipede</name>
    <name type="synonym">Geophilus maritimus</name>
    <dbReference type="NCBI Taxonomy" id="126957"/>
    <lineage>
        <taxon>Eukaryota</taxon>
        <taxon>Metazoa</taxon>
        <taxon>Ecdysozoa</taxon>
        <taxon>Arthropoda</taxon>
        <taxon>Myriapoda</taxon>
        <taxon>Chilopoda</taxon>
        <taxon>Pleurostigmophora</taxon>
        <taxon>Geophilomorpha</taxon>
        <taxon>Linotaeniidae</taxon>
        <taxon>Strigamia</taxon>
    </lineage>
</organism>
<dbReference type="Proteomes" id="UP000014500">
    <property type="component" value="Unassembled WGS sequence"/>
</dbReference>
<dbReference type="SMART" id="SM00102">
    <property type="entry name" value="ADF"/>
    <property type="match status" value="1"/>
</dbReference>
<dbReference type="GO" id="GO:0003779">
    <property type="term" value="F:actin binding"/>
    <property type="evidence" value="ECO:0007669"/>
    <property type="project" value="InterPro"/>
</dbReference>
<dbReference type="FunFam" id="3.40.20.10:FF:000026">
    <property type="entry name" value="Glia maturation factor"/>
    <property type="match status" value="1"/>
</dbReference>
<dbReference type="GO" id="GO:0071846">
    <property type="term" value="P:actin filament debranching"/>
    <property type="evidence" value="ECO:0007669"/>
    <property type="project" value="InterPro"/>
</dbReference>
<dbReference type="AlphaFoldDB" id="T1IWW3"/>
<dbReference type="InterPro" id="IPR011171">
    <property type="entry name" value="GMF"/>
</dbReference>
<dbReference type="PhylomeDB" id="T1IWW3"/>
<dbReference type="EMBL" id="JH431631">
    <property type="status" value="NOT_ANNOTATED_CDS"/>
    <property type="molecule type" value="Genomic_DNA"/>
</dbReference>
<dbReference type="GO" id="GO:0005634">
    <property type="term" value="C:nucleus"/>
    <property type="evidence" value="ECO:0007669"/>
    <property type="project" value="UniProtKB-SubCell"/>
</dbReference>
<dbReference type="PROSITE" id="PS51263">
    <property type="entry name" value="ADF_H"/>
    <property type="match status" value="1"/>
</dbReference>
<dbReference type="PANTHER" id="PTHR11249">
    <property type="entry name" value="GLIAL FACTOR NATURATION FACTOR"/>
    <property type="match status" value="1"/>
</dbReference>
<dbReference type="GO" id="GO:0030864">
    <property type="term" value="C:cortical actin cytoskeleton"/>
    <property type="evidence" value="ECO:0007669"/>
    <property type="project" value="TreeGrafter"/>
</dbReference>
<feature type="domain" description="ADF-H" evidence="7">
    <location>
        <begin position="4"/>
        <end position="139"/>
    </location>
</feature>
<keyword evidence="9" id="KW-1185">Reference proteome</keyword>
<evidence type="ECO:0000313" key="9">
    <source>
        <dbReference type="Proteomes" id="UP000014500"/>
    </source>
</evidence>
<name>T1IWW3_STRMM</name>
<dbReference type="OMA" id="EWKMLYA"/>
<evidence type="ECO:0000256" key="3">
    <source>
        <dbReference type="ARBA" id="ARBA00010055"/>
    </source>
</evidence>
<sequence length="141" mass="16638">MALNVKVCEIDPDLKKKLKEFRFRKSHNNAAVIMKIDRAKQLVHLDEILEDINVDQLRESLPDHQPRFVVYSYKLDHDDGRISYPLCFIFITPPDCKPELQMMYAGTKLSLVKEADLTKVFEIRLLEELTEEWLHEKLGKR</sequence>
<comment type="similarity">
    <text evidence="3 6">Belongs to the actin-binding proteins ADF family. GMF subfamily.</text>
</comment>
<keyword evidence="4" id="KW-0963">Cytoplasm</keyword>
<dbReference type="CDD" id="cd11283">
    <property type="entry name" value="ADF_GMF-beta_like"/>
    <property type="match status" value="1"/>
</dbReference>